<dbReference type="InterPro" id="IPR011761">
    <property type="entry name" value="ATP-grasp"/>
</dbReference>
<dbReference type="Pfam" id="PF00549">
    <property type="entry name" value="Ligase_CoA"/>
    <property type="match status" value="1"/>
</dbReference>
<keyword evidence="2 7" id="KW-0816">Tricarboxylic acid cycle</keyword>
<dbReference type="GO" id="GO:0004775">
    <property type="term" value="F:succinate-CoA ligase (ADP-forming) activity"/>
    <property type="evidence" value="ECO:0007669"/>
    <property type="project" value="UniProtKB-UniRule"/>
</dbReference>
<keyword evidence="4 7" id="KW-0479">Metal-binding</keyword>
<organism evidence="10">
    <name type="scientific">Desulfacinum infernum</name>
    <dbReference type="NCBI Taxonomy" id="35837"/>
    <lineage>
        <taxon>Bacteria</taxon>
        <taxon>Pseudomonadati</taxon>
        <taxon>Thermodesulfobacteriota</taxon>
        <taxon>Syntrophobacteria</taxon>
        <taxon>Syntrophobacterales</taxon>
        <taxon>Syntrophobacteraceae</taxon>
        <taxon>Desulfacinum</taxon>
    </lineage>
</organism>
<proteinExistence type="inferred from homology"/>
<gene>
    <name evidence="7" type="primary">sucC</name>
    <name evidence="10" type="ORF">ENS06_15190</name>
</gene>
<dbReference type="GO" id="GO:0005524">
    <property type="term" value="F:ATP binding"/>
    <property type="evidence" value="ECO:0007669"/>
    <property type="project" value="UniProtKB-UniRule"/>
</dbReference>
<feature type="binding site" evidence="7">
    <location>
        <position position="102"/>
    </location>
    <ligand>
        <name>ATP</name>
        <dbReference type="ChEBI" id="CHEBI:30616"/>
    </ligand>
</feature>
<reference evidence="10" key="1">
    <citation type="journal article" date="2020" name="mSystems">
        <title>Genome- and Community-Level Interaction Insights into Carbon Utilization and Element Cycling Functions of Hydrothermarchaeota in Hydrothermal Sediment.</title>
        <authorList>
            <person name="Zhou Z."/>
            <person name="Liu Y."/>
            <person name="Xu W."/>
            <person name="Pan J."/>
            <person name="Luo Z.H."/>
            <person name="Li M."/>
        </authorList>
    </citation>
    <scope>NUCLEOTIDE SEQUENCE [LARGE SCALE GENOMIC DNA]</scope>
    <source>
        <strain evidence="10">SpSt-456</strain>
    </source>
</reference>
<dbReference type="HAMAP" id="MF_00558">
    <property type="entry name" value="Succ_CoA_beta"/>
    <property type="match status" value="1"/>
</dbReference>
<evidence type="ECO:0000256" key="6">
    <source>
        <dbReference type="ARBA" id="ARBA00022842"/>
    </source>
</evidence>
<dbReference type="Gene3D" id="3.40.50.261">
    <property type="entry name" value="Succinyl-CoA synthetase domains"/>
    <property type="match status" value="1"/>
</dbReference>
<dbReference type="InterPro" id="IPR005811">
    <property type="entry name" value="SUCC_ACL_C"/>
</dbReference>
<feature type="binding site" evidence="7">
    <location>
        <position position="46"/>
    </location>
    <ligand>
        <name>ATP</name>
        <dbReference type="ChEBI" id="CHEBI:30616"/>
    </ligand>
</feature>
<dbReference type="GO" id="GO:0006099">
    <property type="term" value="P:tricarboxylic acid cycle"/>
    <property type="evidence" value="ECO:0007669"/>
    <property type="project" value="UniProtKB-UniRule"/>
</dbReference>
<dbReference type="InterPro" id="IPR013650">
    <property type="entry name" value="ATP-grasp_succ-CoA_synth-type"/>
</dbReference>
<comment type="catalytic activity">
    <reaction evidence="7">
        <text>GTP + succinate + CoA = succinyl-CoA + GDP + phosphate</text>
        <dbReference type="Rhea" id="RHEA:22120"/>
        <dbReference type="ChEBI" id="CHEBI:30031"/>
        <dbReference type="ChEBI" id="CHEBI:37565"/>
        <dbReference type="ChEBI" id="CHEBI:43474"/>
        <dbReference type="ChEBI" id="CHEBI:57287"/>
        <dbReference type="ChEBI" id="CHEBI:57292"/>
        <dbReference type="ChEBI" id="CHEBI:58189"/>
    </reaction>
</comment>
<dbReference type="EC" id="6.2.1.5" evidence="7"/>
<dbReference type="PANTHER" id="PTHR11815">
    <property type="entry name" value="SUCCINYL-COA SYNTHETASE BETA CHAIN"/>
    <property type="match status" value="1"/>
</dbReference>
<evidence type="ECO:0000313" key="10">
    <source>
        <dbReference type="EMBL" id="HFK98657.1"/>
    </source>
</evidence>
<dbReference type="PROSITE" id="PS01217">
    <property type="entry name" value="SUCCINYL_COA_LIG_3"/>
    <property type="match status" value="1"/>
</dbReference>
<dbReference type="AlphaFoldDB" id="A0A832A168"/>
<comment type="caution">
    <text evidence="10">The sequence shown here is derived from an EMBL/GenBank/DDBJ whole genome shotgun (WGS) entry which is preliminary data.</text>
</comment>
<feature type="binding site" evidence="7">
    <location>
        <position position="99"/>
    </location>
    <ligand>
        <name>ATP</name>
        <dbReference type="ChEBI" id="CHEBI:30616"/>
    </ligand>
</feature>
<evidence type="ECO:0000259" key="9">
    <source>
        <dbReference type="PROSITE" id="PS50975"/>
    </source>
</evidence>
<dbReference type="EMBL" id="DSTK01000041">
    <property type="protein sequence ID" value="HFK98657.1"/>
    <property type="molecule type" value="Genomic_DNA"/>
</dbReference>
<comment type="function">
    <text evidence="7">Succinyl-CoA synthetase functions in the citric acid cycle (TCA), coupling the hydrolysis of succinyl-CoA to the synthesis of either ATP or GTP and thus represents the only step of substrate-level phosphorylation in the TCA. The beta subunit provides nucleotide specificity of the enzyme and binds the substrate succinate, while the binding sites for coenzyme A and phosphate are found in the alpha subunit.</text>
</comment>
<dbReference type="InterPro" id="IPR017866">
    <property type="entry name" value="Succ-CoA_synthase_bsu_CS"/>
</dbReference>
<keyword evidence="6 7" id="KW-0460">Magnesium</keyword>
<dbReference type="NCBIfam" id="TIGR01016">
    <property type="entry name" value="sucCoAbeta"/>
    <property type="match status" value="1"/>
</dbReference>
<dbReference type="FunFam" id="3.30.1490.20:FF:000002">
    <property type="entry name" value="Succinate--CoA ligase [ADP-forming] subunit beta"/>
    <property type="match status" value="1"/>
</dbReference>
<comment type="similarity">
    <text evidence="1 7">Belongs to the succinate/malate CoA ligase beta subunit family.</text>
</comment>
<dbReference type="GO" id="GO:0000287">
    <property type="term" value="F:magnesium ion binding"/>
    <property type="evidence" value="ECO:0007669"/>
    <property type="project" value="UniProtKB-UniRule"/>
</dbReference>
<keyword evidence="3 7" id="KW-0436">Ligase</keyword>
<evidence type="ECO:0000256" key="5">
    <source>
        <dbReference type="ARBA" id="ARBA00022741"/>
    </source>
</evidence>
<dbReference type="SUPFAM" id="SSF56059">
    <property type="entry name" value="Glutathione synthetase ATP-binding domain-like"/>
    <property type="match status" value="1"/>
</dbReference>
<dbReference type="PIRSF" id="PIRSF001554">
    <property type="entry name" value="SucCS_beta"/>
    <property type="match status" value="1"/>
</dbReference>
<name>A0A832A168_9BACT</name>
<evidence type="ECO:0000256" key="8">
    <source>
        <dbReference type="PROSITE-ProRule" id="PRU00409"/>
    </source>
</evidence>
<comment type="subunit">
    <text evidence="7">Heterotetramer of two alpha and two beta subunits.</text>
</comment>
<comment type="pathway">
    <text evidence="7">Carbohydrate metabolism; tricarboxylic acid cycle; succinate from succinyl-CoA (ligase route): step 1/1.</text>
</comment>
<evidence type="ECO:0000256" key="3">
    <source>
        <dbReference type="ARBA" id="ARBA00022598"/>
    </source>
</evidence>
<dbReference type="InterPro" id="IPR016102">
    <property type="entry name" value="Succinyl-CoA_synth-like"/>
</dbReference>
<feature type="binding site" evidence="7">
    <location>
        <position position="199"/>
    </location>
    <ligand>
        <name>Mg(2+)</name>
        <dbReference type="ChEBI" id="CHEBI:18420"/>
    </ligand>
</feature>
<feature type="binding site" evidence="7">
    <location>
        <begin position="321"/>
        <end position="323"/>
    </location>
    <ligand>
        <name>substrate</name>
        <note>ligand shared with subunit alpha</note>
    </ligand>
</feature>
<feature type="binding site" evidence="7">
    <location>
        <position position="213"/>
    </location>
    <ligand>
        <name>Mg(2+)</name>
        <dbReference type="ChEBI" id="CHEBI:18420"/>
    </ligand>
</feature>
<dbReference type="PROSITE" id="PS50975">
    <property type="entry name" value="ATP_GRASP"/>
    <property type="match status" value="1"/>
</dbReference>
<evidence type="ECO:0000256" key="4">
    <source>
        <dbReference type="ARBA" id="ARBA00022723"/>
    </source>
</evidence>
<dbReference type="Pfam" id="PF08442">
    <property type="entry name" value="ATP-grasp_2"/>
    <property type="match status" value="1"/>
</dbReference>
<comment type="catalytic activity">
    <reaction evidence="7">
        <text>succinate + ATP + CoA = succinyl-CoA + ADP + phosphate</text>
        <dbReference type="Rhea" id="RHEA:17661"/>
        <dbReference type="ChEBI" id="CHEBI:30031"/>
        <dbReference type="ChEBI" id="CHEBI:30616"/>
        <dbReference type="ChEBI" id="CHEBI:43474"/>
        <dbReference type="ChEBI" id="CHEBI:57287"/>
        <dbReference type="ChEBI" id="CHEBI:57292"/>
        <dbReference type="ChEBI" id="CHEBI:456216"/>
        <dbReference type="EC" id="6.2.1.5"/>
    </reaction>
</comment>
<dbReference type="InterPro" id="IPR013815">
    <property type="entry name" value="ATP_grasp_subdomain_1"/>
</dbReference>
<dbReference type="Gene3D" id="3.30.470.20">
    <property type="entry name" value="ATP-grasp fold, B domain"/>
    <property type="match status" value="1"/>
</dbReference>
<comment type="cofactor">
    <cofactor evidence="7">
        <name>Mg(2+)</name>
        <dbReference type="ChEBI" id="CHEBI:18420"/>
    </cofactor>
    <text evidence="7">Binds 1 Mg(2+) ion per subunit.</text>
</comment>
<sequence length="387" mass="41822">MKIHEYQAKELFQKYGVPIPRGRVAFTVEEAQAAARELGTLPVVIKAQIHAGGRGKGGGVKLAKTAEEVASVAGSILGMTLVTHQTGPEGRLVRKVLVEEGLDIEKELYLSLLPDRSTAKIVFMASEAGGMDIEEVAAKTPEKIVKVYVDPLVGLQPFMARKLAYGLNLAPDIVKLFLPMVHALYRLCLDYDASLVEINPLVITKDRRLLALDAKMNFDDNALFRHKDVLAYRDLDEEDPLEVEASKYNLNYIKMDGNIGNMVNGAGLAMATMDIIKLAGAEPANFLDVGGGASAEMVENGFRIILSDPNVKGVLINIFGGILRCDVLAQGVVEASRKVGVKVPVVIRMEGTNVEQGRKILEESGLNLIVAQDLKDAAHKVAAIAKA</sequence>
<evidence type="ECO:0000256" key="7">
    <source>
        <dbReference type="HAMAP-Rule" id="MF_00558"/>
    </source>
</evidence>
<accession>A0A832A168</accession>
<dbReference type="Gene3D" id="3.30.1490.20">
    <property type="entry name" value="ATP-grasp fold, A domain"/>
    <property type="match status" value="1"/>
</dbReference>
<dbReference type="GO" id="GO:0042709">
    <property type="term" value="C:succinate-CoA ligase complex"/>
    <property type="evidence" value="ECO:0007669"/>
    <property type="project" value="TreeGrafter"/>
</dbReference>
<dbReference type="SUPFAM" id="SSF52210">
    <property type="entry name" value="Succinyl-CoA synthetase domains"/>
    <property type="match status" value="1"/>
</dbReference>
<dbReference type="FunFam" id="3.40.50.261:FF:000001">
    <property type="entry name" value="Succinate--CoA ligase [ADP-forming] subunit beta"/>
    <property type="match status" value="1"/>
</dbReference>
<keyword evidence="7 8" id="KW-0067">ATP-binding</keyword>
<dbReference type="NCBIfam" id="NF001913">
    <property type="entry name" value="PRK00696.1"/>
    <property type="match status" value="1"/>
</dbReference>
<feature type="binding site" evidence="7">
    <location>
        <position position="107"/>
    </location>
    <ligand>
        <name>ATP</name>
        <dbReference type="ChEBI" id="CHEBI:30616"/>
    </ligand>
</feature>
<dbReference type="InterPro" id="IPR005809">
    <property type="entry name" value="Succ_CoA_ligase-like_bsu"/>
</dbReference>
<dbReference type="GO" id="GO:0005829">
    <property type="term" value="C:cytosol"/>
    <property type="evidence" value="ECO:0007669"/>
    <property type="project" value="TreeGrafter"/>
</dbReference>
<evidence type="ECO:0000256" key="1">
    <source>
        <dbReference type="ARBA" id="ARBA00009182"/>
    </source>
</evidence>
<feature type="domain" description="ATP-grasp" evidence="9">
    <location>
        <begin position="9"/>
        <end position="227"/>
    </location>
</feature>
<dbReference type="UniPathway" id="UPA00223">
    <property type="reaction ID" value="UER00999"/>
</dbReference>
<feature type="binding site" evidence="7">
    <location>
        <begin position="53"/>
        <end position="55"/>
    </location>
    <ligand>
        <name>ATP</name>
        <dbReference type="ChEBI" id="CHEBI:30616"/>
    </ligand>
</feature>
<dbReference type="GO" id="GO:0006104">
    <property type="term" value="P:succinyl-CoA metabolic process"/>
    <property type="evidence" value="ECO:0007669"/>
    <property type="project" value="TreeGrafter"/>
</dbReference>
<dbReference type="FunFam" id="3.30.470.20:FF:000002">
    <property type="entry name" value="Succinate--CoA ligase [ADP-forming] subunit beta"/>
    <property type="match status" value="1"/>
</dbReference>
<evidence type="ECO:0000256" key="2">
    <source>
        <dbReference type="ARBA" id="ARBA00022532"/>
    </source>
</evidence>
<dbReference type="PANTHER" id="PTHR11815:SF10">
    <property type="entry name" value="SUCCINATE--COA LIGASE [GDP-FORMING] SUBUNIT BETA, MITOCHONDRIAL"/>
    <property type="match status" value="1"/>
</dbReference>
<protein>
    <recommendedName>
        <fullName evidence="7">Succinate--CoA ligase [ADP-forming] subunit beta</fullName>
        <ecNumber evidence="7">6.2.1.5</ecNumber>
    </recommendedName>
    <alternativeName>
        <fullName evidence="7">Succinyl-CoA synthetase subunit beta</fullName>
        <shortName evidence="7">SCS-beta</shortName>
    </alternativeName>
</protein>
<keyword evidence="5 7" id="KW-0547">Nucleotide-binding</keyword>
<feature type="binding site" evidence="7">
    <location>
        <position position="264"/>
    </location>
    <ligand>
        <name>substrate</name>
        <note>ligand shared with subunit alpha</note>
    </ligand>
</feature>